<dbReference type="EMBL" id="CP063849">
    <property type="protein sequence ID" value="QOY91796.1"/>
    <property type="molecule type" value="Genomic_DNA"/>
</dbReference>
<proteinExistence type="predicted"/>
<sequence>MSKLILDTSAINALADDSEWTVLVQGVRSAYFVGVTETSISEIAASPDEARRIQLLGIVERLLKSGMCVLPFHGIIEEHTRAYLANRDAYEWMSVNVRFPEAEGEIVRQEIIHEISQQTRESLRQWERDFRVIFSNAKPAFQALFVECSGERPSLEKVTERLLAEDGAHIELAVDLFERGAGTRLSRTEVQGFSERCPPFKALLVALCFSQYDRCIRDERQKSLGKAGRLDMFSAVYLPYCEQFVTNDAGQCEALTSVAEIIGSEMSVLKYSEFKNRLFPLGSVAQ</sequence>
<dbReference type="AlphaFoldDB" id="A0A7S7NXX4"/>
<organism evidence="1 2">
    <name type="scientific">Paludibaculum fermentans</name>
    <dbReference type="NCBI Taxonomy" id="1473598"/>
    <lineage>
        <taxon>Bacteria</taxon>
        <taxon>Pseudomonadati</taxon>
        <taxon>Acidobacteriota</taxon>
        <taxon>Terriglobia</taxon>
        <taxon>Bryobacterales</taxon>
        <taxon>Bryobacteraceae</taxon>
        <taxon>Paludibaculum</taxon>
    </lineage>
</organism>
<name>A0A7S7NXX4_PALFE</name>
<dbReference type="KEGG" id="pfer:IRI77_18190"/>
<gene>
    <name evidence="1" type="ORF">IRI77_18190</name>
</gene>
<evidence type="ECO:0000313" key="1">
    <source>
        <dbReference type="EMBL" id="QOY91796.1"/>
    </source>
</evidence>
<reference evidence="1 2" key="1">
    <citation type="submission" date="2020-10" db="EMBL/GenBank/DDBJ databases">
        <title>Complete genome sequence of Paludibaculum fermentans P105T, a facultatively anaerobic acidobacterium capable of dissimilatory Fe(III) reduction.</title>
        <authorList>
            <person name="Dedysh S.N."/>
            <person name="Beletsky A.V."/>
            <person name="Kulichevskaya I.S."/>
            <person name="Mardanov A.V."/>
            <person name="Ravin N.V."/>
        </authorList>
    </citation>
    <scope>NUCLEOTIDE SEQUENCE [LARGE SCALE GENOMIC DNA]</scope>
    <source>
        <strain evidence="1 2">P105</strain>
    </source>
</reference>
<evidence type="ECO:0000313" key="2">
    <source>
        <dbReference type="Proteomes" id="UP000593892"/>
    </source>
</evidence>
<protein>
    <submittedName>
        <fullName evidence="1">Uncharacterized protein</fullName>
    </submittedName>
</protein>
<dbReference type="RefSeq" id="WP_194453450.1">
    <property type="nucleotide sequence ID" value="NZ_CP063849.1"/>
</dbReference>
<keyword evidence="2" id="KW-1185">Reference proteome</keyword>
<dbReference type="Proteomes" id="UP000593892">
    <property type="component" value="Chromosome"/>
</dbReference>
<accession>A0A7S7NXX4</accession>